<reference evidence="1 2" key="1">
    <citation type="submission" date="2015-10" db="EMBL/GenBank/DDBJ databases">
        <title>Draft genome sequence of Streptomyces corchorusii DSM 40340, type strain for the species Streptomyces corchorusii.</title>
        <authorList>
            <person name="Ruckert C."/>
            <person name="Winkler A."/>
            <person name="Kalinowski J."/>
            <person name="Kampfer P."/>
            <person name="Glaeser S."/>
        </authorList>
    </citation>
    <scope>NUCLEOTIDE SEQUENCE [LARGE SCALE GENOMIC DNA]</scope>
    <source>
        <strain evidence="1 2">DSM 40340</strain>
    </source>
</reference>
<gene>
    <name evidence="1" type="ORF">AQJ11_44365</name>
</gene>
<dbReference type="RefSeq" id="WP_059267298.1">
    <property type="nucleotide sequence ID" value="NZ_KQ948387.1"/>
</dbReference>
<name>A0A101PN35_STRCK</name>
<evidence type="ECO:0000313" key="2">
    <source>
        <dbReference type="Proteomes" id="UP000053398"/>
    </source>
</evidence>
<protein>
    <recommendedName>
        <fullName evidence="3">DsrE family protein</fullName>
    </recommendedName>
</protein>
<organism evidence="1 2">
    <name type="scientific">Streptomyces corchorusii</name>
    <name type="common">Streptomyces chibaensis</name>
    <dbReference type="NCBI Taxonomy" id="1903"/>
    <lineage>
        <taxon>Bacteria</taxon>
        <taxon>Bacillati</taxon>
        <taxon>Actinomycetota</taxon>
        <taxon>Actinomycetes</taxon>
        <taxon>Kitasatosporales</taxon>
        <taxon>Streptomycetaceae</taxon>
        <taxon>Streptomyces</taxon>
    </lineage>
</organism>
<dbReference type="AlphaFoldDB" id="A0A101PN35"/>
<accession>A0A101PN35</accession>
<evidence type="ECO:0008006" key="3">
    <source>
        <dbReference type="Google" id="ProtNLM"/>
    </source>
</evidence>
<sequence length="126" mass="13234">MRNKTAVVVLSDPSTGTDEALGRVFDALATAWEFAQDGEALVLFQGTGTRWPAVLADSEHPAHELYTAVKKQVATVASSGCTTVFGANKGIEGEGIKQIGQNQAPGTPGVASIRELVEAGYRILTF</sequence>
<dbReference type="EMBL" id="LMWP01000079">
    <property type="protein sequence ID" value="KUN14565.1"/>
    <property type="molecule type" value="Genomic_DNA"/>
</dbReference>
<evidence type="ECO:0000313" key="1">
    <source>
        <dbReference type="EMBL" id="KUN14565.1"/>
    </source>
</evidence>
<dbReference type="Proteomes" id="UP000053398">
    <property type="component" value="Unassembled WGS sequence"/>
</dbReference>
<proteinExistence type="predicted"/>
<keyword evidence="2" id="KW-1185">Reference proteome</keyword>
<comment type="caution">
    <text evidence="1">The sequence shown here is derived from an EMBL/GenBank/DDBJ whole genome shotgun (WGS) entry which is preliminary data.</text>
</comment>